<keyword evidence="4" id="KW-1185">Reference proteome</keyword>
<proteinExistence type="predicted"/>
<evidence type="ECO:0000313" key="4">
    <source>
        <dbReference type="Proteomes" id="UP001341840"/>
    </source>
</evidence>
<evidence type="ECO:0000313" key="3">
    <source>
        <dbReference type="EMBL" id="MED6149406.1"/>
    </source>
</evidence>
<dbReference type="InterPro" id="IPR004332">
    <property type="entry name" value="Transposase_MuDR"/>
</dbReference>
<dbReference type="Proteomes" id="UP001341840">
    <property type="component" value="Unassembled WGS sequence"/>
</dbReference>
<name>A0ABU6TKV9_9FABA</name>
<evidence type="ECO:0000259" key="2">
    <source>
        <dbReference type="Pfam" id="PF03108"/>
    </source>
</evidence>
<feature type="region of interest" description="Disordered" evidence="1">
    <location>
        <begin position="82"/>
        <end position="106"/>
    </location>
</feature>
<protein>
    <recommendedName>
        <fullName evidence="2">Transposase MuDR plant domain-containing protein</fullName>
    </recommendedName>
</protein>
<feature type="compositionally biased region" description="Acidic residues" evidence="1">
    <location>
        <begin position="85"/>
        <end position="94"/>
    </location>
</feature>
<evidence type="ECO:0000256" key="1">
    <source>
        <dbReference type="SAM" id="MobiDB-lite"/>
    </source>
</evidence>
<dbReference type="EMBL" id="JASCZI010091193">
    <property type="protein sequence ID" value="MED6149406.1"/>
    <property type="molecule type" value="Genomic_DNA"/>
</dbReference>
<reference evidence="3 4" key="1">
    <citation type="journal article" date="2023" name="Plants (Basel)">
        <title>Bridging the Gap: Combining Genomics and Transcriptomics Approaches to Understand Stylosanthes scabra, an Orphan Legume from the Brazilian Caatinga.</title>
        <authorList>
            <person name="Ferreira-Neto J.R.C."/>
            <person name="da Silva M.D."/>
            <person name="Binneck E."/>
            <person name="de Melo N.F."/>
            <person name="da Silva R.H."/>
            <person name="de Melo A.L.T.M."/>
            <person name="Pandolfi V."/>
            <person name="Bustamante F.O."/>
            <person name="Brasileiro-Vidal A.C."/>
            <person name="Benko-Iseppon A.M."/>
        </authorList>
    </citation>
    <scope>NUCLEOTIDE SEQUENCE [LARGE SCALE GENOMIC DNA]</scope>
    <source>
        <tissue evidence="3">Leaves</tissue>
    </source>
</reference>
<organism evidence="3 4">
    <name type="scientific">Stylosanthes scabra</name>
    <dbReference type="NCBI Taxonomy" id="79078"/>
    <lineage>
        <taxon>Eukaryota</taxon>
        <taxon>Viridiplantae</taxon>
        <taxon>Streptophyta</taxon>
        <taxon>Embryophyta</taxon>
        <taxon>Tracheophyta</taxon>
        <taxon>Spermatophyta</taxon>
        <taxon>Magnoliopsida</taxon>
        <taxon>eudicotyledons</taxon>
        <taxon>Gunneridae</taxon>
        <taxon>Pentapetalae</taxon>
        <taxon>rosids</taxon>
        <taxon>fabids</taxon>
        <taxon>Fabales</taxon>
        <taxon>Fabaceae</taxon>
        <taxon>Papilionoideae</taxon>
        <taxon>50 kb inversion clade</taxon>
        <taxon>dalbergioids sensu lato</taxon>
        <taxon>Dalbergieae</taxon>
        <taxon>Pterocarpus clade</taxon>
        <taxon>Stylosanthes</taxon>
    </lineage>
</organism>
<gene>
    <name evidence="3" type="ORF">PIB30_062110</name>
</gene>
<dbReference type="Pfam" id="PF03108">
    <property type="entry name" value="DBD_Tnp_Mut"/>
    <property type="match status" value="1"/>
</dbReference>
<sequence>MMWPVETLNDLQKKVMRNMRLSERTPILRMTYRFLVVLPDKSCRYRTRGLPRLVLVTSNPAPDIEAPTTADLVDVVPPHEHIGETESEGEDAGESEGGNSGAGNDEFVSATPISTRFLLPTPIPVPDLSTVDSHFHTLDLDVIEEDWLTDIGGGSDDYNLDGGVELRVGHRFCSREAVHMGVKNYSIRRAAEYKVLESDSMKYHCVCKQSANWCPWRIRISYRVNL</sequence>
<feature type="domain" description="Transposase MuDR plant" evidence="2">
    <location>
        <begin position="164"/>
        <end position="223"/>
    </location>
</feature>
<comment type="caution">
    <text evidence="3">The sequence shown here is derived from an EMBL/GenBank/DDBJ whole genome shotgun (WGS) entry which is preliminary data.</text>
</comment>
<accession>A0ABU6TKV9</accession>